<keyword evidence="9" id="KW-1185">Reference proteome</keyword>
<evidence type="ECO:0000256" key="3">
    <source>
        <dbReference type="ARBA" id="ARBA00022989"/>
    </source>
</evidence>
<evidence type="ECO:0000313" key="9">
    <source>
        <dbReference type="Proteomes" id="UP001595816"/>
    </source>
</evidence>
<keyword evidence="3 6" id="KW-1133">Transmembrane helix</keyword>
<dbReference type="PANTHER" id="PTHR43077:SF5">
    <property type="entry name" value="PHAGE INFECTION PROTEIN"/>
    <property type="match status" value="1"/>
</dbReference>
<dbReference type="InterPro" id="IPR017501">
    <property type="entry name" value="Phage_infect_YhgE_C"/>
</dbReference>
<evidence type="ECO:0000256" key="1">
    <source>
        <dbReference type="ARBA" id="ARBA00004141"/>
    </source>
</evidence>
<reference evidence="9" key="1">
    <citation type="journal article" date="2019" name="Int. J. Syst. Evol. Microbiol.">
        <title>The Global Catalogue of Microorganisms (GCM) 10K type strain sequencing project: providing services to taxonomists for standard genome sequencing and annotation.</title>
        <authorList>
            <consortium name="The Broad Institute Genomics Platform"/>
            <consortium name="The Broad Institute Genome Sequencing Center for Infectious Disease"/>
            <person name="Wu L."/>
            <person name="Ma J."/>
        </authorList>
    </citation>
    <scope>NUCLEOTIDE SEQUENCE [LARGE SCALE GENOMIC DNA]</scope>
    <source>
        <strain evidence="9">CGMCC 4.7289</strain>
    </source>
</reference>
<feature type="transmembrane region" description="Helical" evidence="6">
    <location>
        <begin position="561"/>
        <end position="580"/>
    </location>
</feature>
<evidence type="ECO:0000259" key="7">
    <source>
        <dbReference type="Pfam" id="PF12698"/>
    </source>
</evidence>
<feature type="transmembrane region" description="Helical" evidence="6">
    <location>
        <begin position="676"/>
        <end position="698"/>
    </location>
</feature>
<comment type="subcellular location">
    <subcellularLocation>
        <location evidence="1">Membrane</location>
        <topology evidence="1">Multi-pass membrane protein</topology>
    </subcellularLocation>
</comment>
<dbReference type="InterPro" id="IPR017500">
    <property type="entry name" value="Phage_infect_YhgE_N"/>
</dbReference>
<keyword evidence="2 6" id="KW-0812">Transmembrane</keyword>
<evidence type="ECO:0000256" key="5">
    <source>
        <dbReference type="SAM" id="Coils"/>
    </source>
</evidence>
<dbReference type="NCBIfam" id="TIGR03062">
    <property type="entry name" value="pip_yhgE_Cterm"/>
    <property type="match status" value="1"/>
</dbReference>
<feature type="transmembrane region" description="Helical" evidence="6">
    <location>
        <begin position="520"/>
        <end position="540"/>
    </location>
</feature>
<dbReference type="RefSeq" id="WP_253756506.1">
    <property type="nucleotide sequence ID" value="NZ_JAMZDZ010000001.1"/>
</dbReference>
<evidence type="ECO:0000313" key="8">
    <source>
        <dbReference type="EMBL" id="MFC4135343.1"/>
    </source>
</evidence>
<feature type="transmembrane region" description="Helical" evidence="6">
    <location>
        <begin position="21"/>
        <end position="40"/>
    </location>
</feature>
<dbReference type="InterPro" id="IPR023908">
    <property type="entry name" value="xxxLxxG_rpt"/>
</dbReference>
<dbReference type="NCBIfam" id="TIGR03057">
    <property type="entry name" value="xxxLxxG_by_4"/>
    <property type="match status" value="3"/>
</dbReference>
<gene>
    <name evidence="8" type="ORF">ACFOZ4_32430</name>
</gene>
<name>A0ABV8LY02_9ACTN</name>
<dbReference type="Proteomes" id="UP001595816">
    <property type="component" value="Unassembled WGS sequence"/>
</dbReference>
<dbReference type="InterPro" id="IPR051328">
    <property type="entry name" value="T7SS_ABC-Transporter"/>
</dbReference>
<dbReference type="Gene3D" id="1.10.287.950">
    <property type="entry name" value="Methyl-accepting chemotaxis protein"/>
    <property type="match status" value="1"/>
</dbReference>
<feature type="coiled-coil region" evidence="5">
    <location>
        <begin position="339"/>
        <end position="366"/>
    </location>
</feature>
<protein>
    <submittedName>
        <fullName evidence="8">YhgE/Pip family protein</fullName>
    </submittedName>
</protein>
<feature type="transmembrane region" description="Helical" evidence="6">
    <location>
        <begin position="592"/>
        <end position="615"/>
    </location>
</feature>
<sequence>MSPARSELRRFGRHRLTRAALAVLTVVPLLYGALYLAAFWDPYGNLKHIPVALVQADQAATSSAGDVVHAGRDLADELVDRQVFGWIPTNRADAERGLESGEYHLILVIPADFSQHLADAPDAGRPASAGRLQVTSDDSTNYLSGLLARSAFTEIRAAAASSAAAKYFDRMLLGFTDLKTQTAEAADGAAQLADGADDASAGAGKLATGAGQAQGGAGKIADGTAAAASGSAQLASGLDTLAAGSDQLADGTAQAAAGGRQLAALVDEAADTAEPALREHADDIAAAATAIATGADAIAAHLDELPAVADRAVGRTTEVEQKLDSLAAATPGLADDAAYVAARQAAAEATQTARDLRDRLATADLDRLADQLRTVAAQARAVAQAAPTLADRVAAARSQVDQLSAGLTALASGASQLQEGTHTAATSAHQLSGGLYRLSSGARQLDGGLADLSAGTRSLATGLATLDSGALRLANGLADGASQIPGYDADDRAARAGVLGDPVALQRDTRHAAATYGVGFAPYFLALALWVGAMLTYMLLRPLTRRHAVSGAPAWRVAYAGYLPAAVVGTAQAIVLYLVLRYALGLIPVHPAGTLGLLILTSLTFTAILQMLGAILGAPGRLVALALLMLQLTSSGGTYPVQTSPGFFQAMHPWLPMTYVIGALRRLTVGGPLDTVWTAVLVLTGFAAGCFALTALAARRSRRLTVTTLHPSSPSSPVAFRAIMN</sequence>
<evidence type="ECO:0000256" key="4">
    <source>
        <dbReference type="ARBA" id="ARBA00023136"/>
    </source>
</evidence>
<feature type="domain" description="ABC-2 type transporter transmembrane" evidence="7">
    <location>
        <begin position="515"/>
        <end position="696"/>
    </location>
</feature>
<dbReference type="NCBIfam" id="TIGR03061">
    <property type="entry name" value="pip_yhgE_Nterm"/>
    <property type="match status" value="1"/>
</dbReference>
<dbReference type="PANTHER" id="PTHR43077">
    <property type="entry name" value="TRANSPORT PERMEASE YVFS-RELATED"/>
    <property type="match status" value="1"/>
</dbReference>
<dbReference type="EMBL" id="JBHSAY010000021">
    <property type="protein sequence ID" value="MFC4135343.1"/>
    <property type="molecule type" value="Genomic_DNA"/>
</dbReference>
<keyword evidence="5" id="KW-0175">Coiled coil</keyword>
<comment type="caution">
    <text evidence="8">The sequence shown here is derived from an EMBL/GenBank/DDBJ whole genome shotgun (WGS) entry which is preliminary data.</text>
</comment>
<organism evidence="8 9">
    <name type="scientific">Hamadaea flava</name>
    <dbReference type="NCBI Taxonomy" id="1742688"/>
    <lineage>
        <taxon>Bacteria</taxon>
        <taxon>Bacillati</taxon>
        <taxon>Actinomycetota</taxon>
        <taxon>Actinomycetes</taxon>
        <taxon>Micromonosporales</taxon>
        <taxon>Micromonosporaceae</taxon>
        <taxon>Hamadaea</taxon>
    </lineage>
</organism>
<dbReference type="Pfam" id="PF12698">
    <property type="entry name" value="ABC2_membrane_3"/>
    <property type="match status" value="1"/>
</dbReference>
<evidence type="ECO:0000256" key="2">
    <source>
        <dbReference type="ARBA" id="ARBA00022692"/>
    </source>
</evidence>
<proteinExistence type="predicted"/>
<dbReference type="InterPro" id="IPR013525">
    <property type="entry name" value="ABC2_TM"/>
</dbReference>
<evidence type="ECO:0000256" key="6">
    <source>
        <dbReference type="SAM" id="Phobius"/>
    </source>
</evidence>
<accession>A0ABV8LY02</accession>
<keyword evidence="4 6" id="KW-0472">Membrane</keyword>
<feature type="transmembrane region" description="Helical" evidence="6">
    <location>
        <begin position="622"/>
        <end position="641"/>
    </location>
</feature>